<name>A0A1I7WPD5_HETBA</name>
<accession>A0A1I7WPD5</accession>
<keyword evidence="1" id="KW-1185">Reference proteome</keyword>
<organism evidence="1 2">
    <name type="scientific">Heterorhabditis bacteriophora</name>
    <name type="common">Entomopathogenic nematode worm</name>
    <dbReference type="NCBI Taxonomy" id="37862"/>
    <lineage>
        <taxon>Eukaryota</taxon>
        <taxon>Metazoa</taxon>
        <taxon>Ecdysozoa</taxon>
        <taxon>Nematoda</taxon>
        <taxon>Chromadorea</taxon>
        <taxon>Rhabditida</taxon>
        <taxon>Rhabditina</taxon>
        <taxon>Rhabditomorpha</taxon>
        <taxon>Strongyloidea</taxon>
        <taxon>Heterorhabditidae</taxon>
        <taxon>Heterorhabditis</taxon>
    </lineage>
</organism>
<evidence type="ECO:0000313" key="1">
    <source>
        <dbReference type="Proteomes" id="UP000095283"/>
    </source>
</evidence>
<dbReference type="Proteomes" id="UP000095283">
    <property type="component" value="Unplaced"/>
</dbReference>
<protein>
    <submittedName>
        <fullName evidence="2">Uncharacterized protein</fullName>
    </submittedName>
</protein>
<reference evidence="2" key="1">
    <citation type="submission" date="2016-11" db="UniProtKB">
        <authorList>
            <consortium name="WormBaseParasite"/>
        </authorList>
    </citation>
    <scope>IDENTIFICATION</scope>
</reference>
<dbReference type="AlphaFoldDB" id="A0A1I7WPD5"/>
<sequence>MFELTGSLEFIVPTMVMQFANQYNSHSSITFILCEMEEKIII</sequence>
<evidence type="ECO:0000313" key="2">
    <source>
        <dbReference type="WBParaSite" id="Hba_07005"/>
    </source>
</evidence>
<dbReference type="WBParaSite" id="Hba_07005">
    <property type="protein sequence ID" value="Hba_07005"/>
    <property type="gene ID" value="Hba_07005"/>
</dbReference>
<proteinExistence type="predicted"/>